<evidence type="ECO:0000259" key="12">
    <source>
        <dbReference type="Pfam" id="PF01070"/>
    </source>
</evidence>
<evidence type="ECO:0000256" key="9">
    <source>
        <dbReference type="ARBA" id="ARBA00023235"/>
    </source>
</evidence>
<comment type="subunit">
    <text evidence="10 11">Homooctamer. Dimer of tetramers.</text>
</comment>
<comment type="cofactor">
    <cofactor evidence="1 11">
        <name>FMN</name>
        <dbReference type="ChEBI" id="CHEBI:58210"/>
    </cofactor>
</comment>
<comment type="cofactor">
    <cofactor evidence="11">
        <name>NADPH</name>
        <dbReference type="ChEBI" id="CHEBI:57783"/>
    </cofactor>
</comment>
<feature type="binding site" evidence="11">
    <location>
        <begin position="269"/>
        <end position="271"/>
    </location>
    <ligand>
        <name>FMN</name>
        <dbReference type="ChEBI" id="CHEBI:58210"/>
    </ligand>
</feature>
<keyword evidence="3 11" id="KW-0285">Flavoprotein</keyword>
<evidence type="ECO:0000256" key="4">
    <source>
        <dbReference type="ARBA" id="ARBA00022643"/>
    </source>
</evidence>
<dbReference type="GO" id="GO:0004452">
    <property type="term" value="F:isopentenyl-diphosphate delta-isomerase activity"/>
    <property type="evidence" value="ECO:0007669"/>
    <property type="project" value="UniProtKB-UniRule"/>
</dbReference>
<evidence type="ECO:0000256" key="11">
    <source>
        <dbReference type="HAMAP-Rule" id="MF_00354"/>
    </source>
</evidence>
<dbReference type="EC" id="5.3.3.2" evidence="11"/>
<dbReference type="Pfam" id="PF01070">
    <property type="entry name" value="FMN_dh"/>
    <property type="match status" value="1"/>
</dbReference>
<keyword evidence="5 11" id="KW-0479">Metal-binding</keyword>
<dbReference type="PANTHER" id="PTHR43665">
    <property type="entry name" value="ISOPENTENYL-DIPHOSPHATE DELTA-ISOMERASE"/>
    <property type="match status" value="1"/>
</dbReference>
<feature type="binding site" evidence="11">
    <location>
        <begin position="290"/>
        <end position="291"/>
    </location>
    <ligand>
        <name>FMN</name>
        <dbReference type="ChEBI" id="CHEBI:58210"/>
    </ligand>
</feature>
<dbReference type="GO" id="GO:0016491">
    <property type="term" value="F:oxidoreductase activity"/>
    <property type="evidence" value="ECO:0007669"/>
    <property type="project" value="InterPro"/>
</dbReference>
<accession>A0A8J3A6L9</accession>
<gene>
    <name evidence="11 13" type="primary">fni</name>
    <name evidence="13" type="ORF">GCM10011354_09230</name>
</gene>
<dbReference type="EMBL" id="BMHA01000003">
    <property type="protein sequence ID" value="GGI04465.1"/>
    <property type="molecule type" value="Genomic_DNA"/>
</dbReference>
<comment type="cofactor">
    <cofactor evidence="11">
        <name>Mg(2+)</name>
        <dbReference type="ChEBI" id="CHEBI:18420"/>
    </cofactor>
</comment>
<feature type="binding site" evidence="11">
    <location>
        <position position="161"/>
    </location>
    <ligand>
        <name>substrate</name>
    </ligand>
</feature>
<evidence type="ECO:0000256" key="7">
    <source>
        <dbReference type="ARBA" id="ARBA00022857"/>
    </source>
</evidence>
<feature type="binding site" evidence="11">
    <location>
        <position position="222"/>
    </location>
    <ligand>
        <name>FMN</name>
        <dbReference type="ChEBI" id="CHEBI:58210"/>
    </ligand>
</feature>
<feature type="binding site" evidence="11">
    <location>
        <position position="126"/>
    </location>
    <ligand>
        <name>FMN</name>
        <dbReference type="ChEBI" id="CHEBI:58210"/>
    </ligand>
</feature>
<feature type="binding site" evidence="11">
    <location>
        <position position="98"/>
    </location>
    <ligand>
        <name>FMN</name>
        <dbReference type="ChEBI" id="CHEBI:58210"/>
    </ligand>
</feature>
<dbReference type="OrthoDB" id="9795032at2"/>
<feature type="binding site" evidence="11">
    <location>
        <position position="192"/>
    </location>
    <ligand>
        <name>FMN</name>
        <dbReference type="ChEBI" id="CHEBI:58210"/>
    </ligand>
</feature>
<evidence type="ECO:0000313" key="14">
    <source>
        <dbReference type="Proteomes" id="UP000650511"/>
    </source>
</evidence>
<comment type="caution">
    <text evidence="13">The sequence shown here is derived from an EMBL/GenBank/DDBJ whole genome shotgun (WGS) entry which is preliminary data.</text>
</comment>
<name>A0A8J3A6L9_9ACTN</name>
<dbReference type="AlphaFoldDB" id="A0A8J3A6L9"/>
<reference evidence="13" key="2">
    <citation type="submission" date="2020-09" db="EMBL/GenBank/DDBJ databases">
        <authorList>
            <person name="Sun Q."/>
            <person name="Zhou Y."/>
        </authorList>
    </citation>
    <scope>NUCLEOTIDE SEQUENCE</scope>
    <source>
        <strain evidence="13">CGMCC 1.14988</strain>
    </source>
</reference>
<dbReference type="GO" id="GO:0005737">
    <property type="term" value="C:cytoplasm"/>
    <property type="evidence" value="ECO:0007669"/>
    <property type="project" value="UniProtKB-SubCell"/>
</dbReference>
<evidence type="ECO:0000313" key="13">
    <source>
        <dbReference type="EMBL" id="GGI04465.1"/>
    </source>
</evidence>
<comment type="catalytic activity">
    <reaction evidence="11">
        <text>isopentenyl diphosphate = dimethylallyl diphosphate</text>
        <dbReference type="Rhea" id="RHEA:23284"/>
        <dbReference type="ChEBI" id="CHEBI:57623"/>
        <dbReference type="ChEBI" id="CHEBI:128769"/>
        <dbReference type="EC" id="5.3.3.2"/>
    </reaction>
</comment>
<organism evidence="13 14">
    <name type="scientific">Egicoccus halophilus</name>
    <dbReference type="NCBI Taxonomy" id="1670830"/>
    <lineage>
        <taxon>Bacteria</taxon>
        <taxon>Bacillati</taxon>
        <taxon>Actinomycetota</taxon>
        <taxon>Nitriliruptoria</taxon>
        <taxon>Egicoccales</taxon>
        <taxon>Egicoccaceae</taxon>
        <taxon>Egicoccus</taxon>
    </lineage>
</organism>
<keyword evidence="4 11" id="KW-0288">FMN</keyword>
<dbReference type="NCBIfam" id="TIGR02151">
    <property type="entry name" value="IPP_isom_2"/>
    <property type="match status" value="1"/>
</dbReference>
<feature type="binding site" evidence="11">
    <location>
        <begin position="98"/>
        <end position="100"/>
    </location>
    <ligand>
        <name>substrate</name>
    </ligand>
</feature>
<comment type="subcellular location">
    <subcellularLocation>
        <location evidence="11">Cytoplasm</location>
    </subcellularLocation>
</comment>
<protein>
    <recommendedName>
        <fullName evidence="11">Isopentenyl-diphosphate delta-isomerase</fullName>
        <shortName evidence="11">IPP isomerase</shortName>
        <ecNumber evidence="11">5.3.3.2</ecNumber>
    </recommendedName>
    <alternativeName>
        <fullName evidence="11">Isopentenyl diphosphate:dimethylallyl diphosphate isomerase</fullName>
    </alternativeName>
    <alternativeName>
        <fullName evidence="11">Isopentenyl pyrophosphate isomerase</fullName>
    </alternativeName>
    <alternativeName>
        <fullName evidence="11">Type 2 isopentenyl diphosphate isomerase</fullName>
        <shortName evidence="11">IDI-2</shortName>
    </alternativeName>
</protein>
<evidence type="ECO:0000256" key="6">
    <source>
        <dbReference type="ARBA" id="ARBA00022842"/>
    </source>
</evidence>
<dbReference type="GO" id="GO:0008299">
    <property type="term" value="P:isoprenoid biosynthetic process"/>
    <property type="evidence" value="ECO:0007669"/>
    <property type="project" value="UniProtKB-UniRule"/>
</dbReference>
<evidence type="ECO:0000256" key="10">
    <source>
        <dbReference type="ARBA" id="ARBA00025810"/>
    </source>
</evidence>
<proteinExistence type="inferred from homology"/>
<keyword evidence="2 11" id="KW-0963">Cytoplasm</keyword>
<sequence>MPDPGIVARKRRHLEVCLTEDVDFRTRTTGLEDVEVPYVALPDLDRGRIDLSVTLLGRRLQAPFLIGAMTGGEQRGGRINRALAEAARRCGVGLMLGSQRVMLERPEARASFEVRDLAPDALLVGNLGLAQFVAGYGPAQARRAVAEVGADALAIHCNPLQEAVQGGDVDFRGGRDRIAEVVDALDVPVVVKEVGHGIGRRAARALRGLPLGAVDVAGAGGTSWARVEQFVRHGRVVQPDVAELGVPTARALVEVASELPDVPRIASGGVRSGTDAARALLLGASAVAVARPLLAPALEGPDAVVAWIRAFVDELRTALFVAGAGDVASLRAMGLADQPLGARAGRGE</sequence>
<dbReference type="Gene3D" id="3.20.20.70">
    <property type="entry name" value="Aldolase class I"/>
    <property type="match status" value="1"/>
</dbReference>
<dbReference type="InterPro" id="IPR000262">
    <property type="entry name" value="FMN-dep_DH"/>
</dbReference>
<keyword evidence="6 11" id="KW-0460">Magnesium</keyword>
<evidence type="ECO:0000256" key="3">
    <source>
        <dbReference type="ARBA" id="ARBA00022630"/>
    </source>
</evidence>
<comment type="function">
    <text evidence="11">Involved in the biosynthesis of isoprenoids. Catalyzes the 1,3-allylic rearrangement of the homoallylic substrate isopentenyl (IPP) to its allylic isomer, dimethylallyl diphosphate (DMAPP).</text>
</comment>
<evidence type="ECO:0000256" key="2">
    <source>
        <dbReference type="ARBA" id="ARBA00022490"/>
    </source>
</evidence>
<dbReference type="PANTHER" id="PTHR43665:SF1">
    <property type="entry name" value="ISOPENTENYL-DIPHOSPHATE DELTA-ISOMERASE"/>
    <property type="match status" value="1"/>
</dbReference>
<dbReference type="CDD" id="cd02811">
    <property type="entry name" value="IDI-2_FMN"/>
    <property type="match status" value="1"/>
</dbReference>
<evidence type="ECO:0000256" key="5">
    <source>
        <dbReference type="ARBA" id="ARBA00022723"/>
    </source>
</evidence>
<dbReference type="HAMAP" id="MF_00354">
    <property type="entry name" value="Idi_2"/>
    <property type="match status" value="1"/>
</dbReference>
<evidence type="ECO:0000256" key="8">
    <source>
        <dbReference type="ARBA" id="ARBA00023229"/>
    </source>
</evidence>
<dbReference type="InterPro" id="IPR013785">
    <property type="entry name" value="Aldolase_TIM"/>
</dbReference>
<comment type="caution">
    <text evidence="11">Lacks conserved residue(s) required for the propagation of feature annotation.</text>
</comment>
<reference evidence="13" key="1">
    <citation type="journal article" date="2014" name="Int. J. Syst. Evol. Microbiol.">
        <title>Complete genome sequence of Corynebacterium casei LMG S-19264T (=DSM 44701T), isolated from a smear-ripened cheese.</title>
        <authorList>
            <consortium name="US DOE Joint Genome Institute (JGI-PGF)"/>
            <person name="Walter F."/>
            <person name="Albersmeier A."/>
            <person name="Kalinowski J."/>
            <person name="Ruckert C."/>
        </authorList>
    </citation>
    <scope>NUCLEOTIDE SEQUENCE</scope>
    <source>
        <strain evidence="13">CGMCC 1.14988</strain>
    </source>
</reference>
<dbReference type="GO" id="GO:0010181">
    <property type="term" value="F:FMN binding"/>
    <property type="evidence" value="ECO:0007669"/>
    <property type="project" value="UniProtKB-UniRule"/>
</dbReference>
<feature type="domain" description="FMN-dependent dehydrogenase" evidence="12">
    <location>
        <begin position="176"/>
        <end position="332"/>
    </location>
</feature>
<dbReference type="InterPro" id="IPR011179">
    <property type="entry name" value="IPdP_isomerase"/>
</dbReference>
<dbReference type="PIRSF" id="PIRSF003314">
    <property type="entry name" value="IPP_isomerase"/>
    <property type="match status" value="1"/>
</dbReference>
<dbReference type="GO" id="GO:0000287">
    <property type="term" value="F:magnesium ion binding"/>
    <property type="evidence" value="ECO:0007669"/>
    <property type="project" value="UniProtKB-UniRule"/>
</dbReference>
<feature type="binding site" evidence="11">
    <location>
        <begin position="9"/>
        <end position="10"/>
    </location>
    <ligand>
        <name>substrate</name>
    </ligand>
</feature>
<feature type="binding site" evidence="11">
    <location>
        <position position="162"/>
    </location>
    <ligand>
        <name>Mg(2+)</name>
        <dbReference type="ChEBI" id="CHEBI:18420"/>
    </ligand>
</feature>
<keyword evidence="7 11" id="KW-0521">NADP</keyword>
<comment type="similarity">
    <text evidence="11">Belongs to the IPP isomerase type 2 family.</text>
</comment>
<dbReference type="GO" id="GO:0070402">
    <property type="term" value="F:NADPH binding"/>
    <property type="evidence" value="ECO:0007669"/>
    <property type="project" value="UniProtKB-UniRule"/>
</dbReference>
<keyword evidence="9 11" id="KW-0413">Isomerase</keyword>
<keyword evidence="14" id="KW-1185">Reference proteome</keyword>
<keyword evidence="8 11" id="KW-0414">Isoprene biosynthesis</keyword>
<feature type="binding site" evidence="11">
    <location>
        <begin position="68"/>
        <end position="70"/>
    </location>
    <ligand>
        <name>FMN</name>
        <dbReference type="ChEBI" id="CHEBI:58210"/>
    </ligand>
</feature>
<evidence type="ECO:0000256" key="1">
    <source>
        <dbReference type="ARBA" id="ARBA00001917"/>
    </source>
</evidence>
<dbReference type="RefSeq" id="WP_130649644.1">
    <property type="nucleotide sequence ID" value="NZ_BMHA01000003.1"/>
</dbReference>
<dbReference type="SUPFAM" id="SSF51395">
    <property type="entry name" value="FMN-linked oxidoreductases"/>
    <property type="match status" value="1"/>
</dbReference>
<dbReference type="Proteomes" id="UP000650511">
    <property type="component" value="Unassembled WGS sequence"/>
</dbReference>